<evidence type="ECO:0000313" key="10">
    <source>
        <dbReference type="Proteomes" id="UP000827892"/>
    </source>
</evidence>
<dbReference type="GO" id="GO:0016757">
    <property type="term" value="F:glycosyltransferase activity"/>
    <property type="evidence" value="ECO:0007669"/>
    <property type="project" value="UniProtKB-UniRule"/>
</dbReference>
<organism evidence="9 10">
    <name type="scientific">Caenorhabditis briggsae</name>
    <dbReference type="NCBI Taxonomy" id="6238"/>
    <lineage>
        <taxon>Eukaryota</taxon>
        <taxon>Metazoa</taxon>
        <taxon>Ecdysozoa</taxon>
        <taxon>Nematoda</taxon>
        <taxon>Chromadorea</taxon>
        <taxon>Rhabditida</taxon>
        <taxon>Rhabditina</taxon>
        <taxon>Rhabditomorpha</taxon>
        <taxon>Rhabditoidea</taxon>
        <taxon>Rhabditidae</taxon>
        <taxon>Peloderinae</taxon>
        <taxon>Caenorhabditis</taxon>
    </lineage>
</organism>
<dbReference type="AlphaFoldDB" id="A0AAE9D1W7"/>
<dbReference type="InterPro" id="IPR052012">
    <property type="entry name" value="GTase_92"/>
</dbReference>
<accession>A0AAE9D1W7</accession>
<proteinExistence type="inferred from homology"/>
<feature type="transmembrane region" description="Helical" evidence="8">
    <location>
        <begin position="20"/>
        <end position="39"/>
    </location>
</feature>
<evidence type="ECO:0000256" key="4">
    <source>
        <dbReference type="ARBA" id="ARBA00022679"/>
    </source>
</evidence>
<dbReference type="PANTHER" id="PTHR21645">
    <property type="entry name" value="GLYCOSYLTRANSFERASE FAMILY 92 PROTEIN"/>
    <property type="match status" value="1"/>
</dbReference>
<dbReference type="EC" id="2.4.1.-" evidence="8"/>
<dbReference type="Pfam" id="PF01697">
    <property type="entry name" value="Glyco_transf_92"/>
    <property type="match status" value="1"/>
</dbReference>
<evidence type="ECO:0000256" key="1">
    <source>
        <dbReference type="ARBA" id="ARBA00004167"/>
    </source>
</evidence>
<name>A0AAE9D1W7_CAEBR</name>
<keyword evidence="4 8" id="KW-0808">Transferase</keyword>
<sequence length="356" mass="41294">MSKNILNRNLMKDNFRRLRVILFFSTITLTFYIIFTLKISSEDHVRISTTTTTGVPLKPGLLIDPEHSETRKLPVSHVFIVSAYYHPTSKSLGENAVALNMVLDCKSHNEDNATYSVMGSNDTHRELPKAPSQVFDGHLHIYFTSIIEPYFHLMREYERRGYITIDFWLRMKFAKSETPFFEPNGHVEWRNQAGAQIDCLLQYKEAAEREMLSPNLVHVQRPLQKNGSNKITETWKMEFGSFNETIKQEDIEAIEEDMKLMKELPNVSKISQKLPKSDFYLPIVFDCYYKAFYGAAFDNKPGGFGCPNADLCELPQREEYRCVHSDANYFSGPHMKPLTFHFANNSFWSWSIGCYQ</sequence>
<keyword evidence="5 8" id="KW-0812">Transmembrane</keyword>
<reference evidence="9 10" key="1">
    <citation type="submission" date="2022-02" db="EMBL/GenBank/DDBJ databases">
        <title>Chromosome-level reference genomes for two strains of Caenorhabditis briggsae: an improved platform for comparative genomics.</title>
        <authorList>
            <person name="Stevens L."/>
            <person name="Andersen E.C."/>
        </authorList>
    </citation>
    <scope>NUCLEOTIDE SEQUENCE [LARGE SCALE GENOMIC DNA]</scope>
    <source>
        <strain evidence="9">QX1410_ONT</strain>
        <tissue evidence="9">Whole-organism</tissue>
    </source>
</reference>
<dbReference type="InterPro" id="IPR008166">
    <property type="entry name" value="Glyco_transf_92"/>
</dbReference>
<evidence type="ECO:0000256" key="3">
    <source>
        <dbReference type="ARBA" id="ARBA00022676"/>
    </source>
</evidence>
<protein>
    <recommendedName>
        <fullName evidence="8">Glycosyltransferase family 92 protein</fullName>
        <ecNumber evidence="8">2.4.1.-</ecNumber>
    </recommendedName>
</protein>
<evidence type="ECO:0000256" key="6">
    <source>
        <dbReference type="ARBA" id="ARBA00022989"/>
    </source>
</evidence>
<keyword evidence="6 8" id="KW-1133">Transmembrane helix</keyword>
<keyword evidence="3 8" id="KW-0328">Glycosyltransferase</keyword>
<evidence type="ECO:0000313" key="9">
    <source>
        <dbReference type="EMBL" id="ULT91705.1"/>
    </source>
</evidence>
<gene>
    <name evidence="9" type="ORF">L3Y34_009386</name>
</gene>
<keyword evidence="7 8" id="KW-0472">Membrane</keyword>
<dbReference type="PANTHER" id="PTHR21645:SF21">
    <property type="entry name" value="GLYCOSYLTRANSFERASE FAMILY 92 PROTEIN"/>
    <property type="match status" value="1"/>
</dbReference>
<dbReference type="Proteomes" id="UP000827892">
    <property type="component" value="Chromosome V"/>
</dbReference>
<evidence type="ECO:0000256" key="7">
    <source>
        <dbReference type="ARBA" id="ARBA00023136"/>
    </source>
</evidence>
<evidence type="ECO:0000256" key="5">
    <source>
        <dbReference type="ARBA" id="ARBA00022692"/>
    </source>
</evidence>
<evidence type="ECO:0000256" key="2">
    <source>
        <dbReference type="ARBA" id="ARBA00007647"/>
    </source>
</evidence>
<dbReference type="GO" id="GO:0016020">
    <property type="term" value="C:membrane"/>
    <property type="evidence" value="ECO:0007669"/>
    <property type="project" value="UniProtKB-SubCell"/>
</dbReference>
<evidence type="ECO:0000256" key="8">
    <source>
        <dbReference type="RuleBase" id="RU366017"/>
    </source>
</evidence>
<comment type="subcellular location">
    <subcellularLocation>
        <location evidence="1">Membrane</location>
        <topology evidence="1">Single-pass membrane protein</topology>
    </subcellularLocation>
</comment>
<dbReference type="EMBL" id="CP090895">
    <property type="protein sequence ID" value="ULT91705.1"/>
    <property type="molecule type" value="Genomic_DNA"/>
</dbReference>
<comment type="similarity">
    <text evidence="2 8">Belongs to the glycosyltransferase 92 family.</text>
</comment>